<dbReference type="SUPFAM" id="SSF47729">
    <property type="entry name" value="IHF-like DNA-binding proteins"/>
    <property type="match status" value="1"/>
</dbReference>
<comment type="similarity">
    <text evidence="1 3">Belongs to the bacterial histone-like protein family.</text>
</comment>
<feature type="compositionally biased region" description="Basic and acidic residues" evidence="4">
    <location>
        <begin position="73"/>
        <end position="103"/>
    </location>
</feature>
<accession>A0A0K8MAW5</accession>
<name>A0A0K8MAW5_9PROT</name>
<dbReference type="Proteomes" id="UP000036771">
    <property type="component" value="Unassembled WGS sequence"/>
</dbReference>
<dbReference type="GO" id="GO:0003677">
    <property type="term" value="F:DNA binding"/>
    <property type="evidence" value="ECO:0007669"/>
    <property type="project" value="UniProtKB-KW"/>
</dbReference>
<organism evidence="5 6">
    <name type="scientific">Caedimonas varicaedens</name>
    <dbReference type="NCBI Taxonomy" id="1629334"/>
    <lineage>
        <taxon>Bacteria</taxon>
        <taxon>Pseudomonadati</taxon>
        <taxon>Pseudomonadota</taxon>
        <taxon>Alphaproteobacteria</taxon>
        <taxon>Holosporales</taxon>
        <taxon>Caedimonadaceae</taxon>
        <taxon>Caedimonas</taxon>
    </lineage>
</organism>
<evidence type="ECO:0000256" key="3">
    <source>
        <dbReference type="RuleBase" id="RU003939"/>
    </source>
</evidence>
<dbReference type="EMBL" id="BBVC01000013">
    <property type="protein sequence ID" value="GAO97646.1"/>
    <property type="molecule type" value="Genomic_DNA"/>
</dbReference>
<dbReference type="GO" id="GO:0030527">
    <property type="term" value="F:structural constituent of chromatin"/>
    <property type="evidence" value="ECO:0007669"/>
    <property type="project" value="InterPro"/>
</dbReference>
<dbReference type="InterPro" id="IPR010992">
    <property type="entry name" value="IHF-like_DNA-bd_dom_sf"/>
</dbReference>
<comment type="caution">
    <text evidence="5">The sequence shown here is derived from an EMBL/GenBank/DDBJ whole genome shotgun (WGS) entry which is preliminary data.</text>
</comment>
<dbReference type="STRING" id="1629334.Cva_00282"/>
<sequence>MTRSELIQKVADWTFEITPVQAEMIVSGMLDEIVCALEKGQRVELRNFGTFYPRHRPAHKGRNPKTGEPVTVPDRKVMRFKAGKDLKEHLNGKKPEVRWTDER</sequence>
<reference evidence="5 6" key="1">
    <citation type="submission" date="2015-03" db="EMBL/GenBank/DDBJ databases">
        <title>Caedibacter varicaedens, whole genome shotgun sequence.</title>
        <authorList>
            <person name="Suzuki H."/>
            <person name="Dapper A.L."/>
            <person name="Gibson A.K."/>
            <person name="Jackson C."/>
            <person name="Lee H."/>
            <person name="Pejaver V.R."/>
            <person name="Doak T."/>
            <person name="Lynch M."/>
        </authorList>
    </citation>
    <scope>NUCLEOTIDE SEQUENCE [LARGE SCALE GENOMIC DNA]</scope>
</reference>
<dbReference type="AlphaFoldDB" id="A0A0K8MAW5"/>
<evidence type="ECO:0000313" key="5">
    <source>
        <dbReference type="EMBL" id="GAO97646.1"/>
    </source>
</evidence>
<evidence type="ECO:0000256" key="4">
    <source>
        <dbReference type="SAM" id="MobiDB-lite"/>
    </source>
</evidence>
<dbReference type="SMART" id="SM00411">
    <property type="entry name" value="BHL"/>
    <property type="match status" value="1"/>
</dbReference>
<dbReference type="Pfam" id="PF00216">
    <property type="entry name" value="Bac_DNA_binding"/>
    <property type="match status" value="1"/>
</dbReference>
<evidence type="ECO:0000256" key="2">
    <source>
        <dbReference type="ARBA" id="ARBA00023125"/>
    </source>
</evidence>
<gene>
    <name evidence="5" type="primary">ihfB_4</name>
    <name evidence="5" type="ORF">Cva_00282</name>
</gene>
<dbReference type="PANTHER" id="PTHR33175">
    <property type="entry name" value="DNA-BINDING PROTEIN HU"/>
    <property type="match status" value="1"/>
</dbReference>
<keyword evidence="6" id="KW-1185">Reference proteome</keyword>
<feature type="region of interest" description="Disordered" evidence="4">
    <location>
        <begin position="54"/>
        <end position="103"/>
    </location>
</feature>
<keyword evidence="2" id="KW-0238">DNA-binding</keyword>
<dbReference type="OrthoDB" id="9804203at2"/>
<protein>
    <submittedName>
        <fullName evidence="5">Integration host factor subunit beta</fullName>
    </submittedName>
</protein>
<dbReference type="Gene3D" id="4.10.520.10">
    <property type="entry name" value="IHF-like DNA-binding proteins"/>
    <property type="match status" value="1"/>
</dbReference>
<dbReference type="CDD" id="cd13836">
    <property type="entry name" value="IHF_B"/>
    <property type="match status" value="1"/>
</dbReference>
<dbReference type="PRINTS" id="PR01727">
    <property type="entry name" value="DNABINDINGHU"/>
</dbReference>
<dbReference type="GO" id="GO:0005829">
    <property type="term" value="C:cytosol"/>
    <property type="evidence" value="ECO:0007669"/>
    <property type="project" value="TreeGrafter"/>
</dbReference>
<evidence type="ECO:0000256" key="1">
    <source>
        <dbReference type="ARBA" id="ARBA00010529"/>
    </source>
</evidence>
<dbReference type="InterPro" id="IPR000119">
    <property type="entry name" value="Hist_DNA-bd"/>
</dbReference>
<evidence type="ECO:0000313" key="6">
    <source>
        <dbReference type="Proteomes" id="UP000036771"/>
    </source>
</evidence>
<feature type="compositionally biased region" description="Basic residues" evidence="4">
    <location>
        <begin position="54"/>
        <end position="63"/>
    </location>
</feature>
<dbReference type="PANTHER" id="PTHR33175:SF5">
    <property type="entry name" value="INTEGRATION HOST FACTOR SUBUNIT BETA"/>
    <property type="match status" value="1"/>
</dbReference>
<proteinExistence type="inferred from homology"/>